<feature type="transmembrane region" description="Helical" evidence="5">
    <location>
        <begin position="12"/>
        <end position="35"/>
    </location>
</feature>
<accession>A0A494X3F1</accession>
<dbReference type="Pfam" id="PF13515">
    <property type="entry name" value="FUSC_2"/>
    <property type="match status" value="1"/>
</dbReference>
<feature type="transmembrane region" description="Helical" evidence="5">
    <location>
        <begin position="240"/>
        <end position="256"/>
    </location>
</feature>
<keyword evidence="2 5" id="KW-0812">Transmembrane</keyword>
<keyword evidence="3 5" id="KW-1133">Transmembrane helix</keyword>
<dbReference type="InterPro" id="IPR049453">
    <property type="entry name" value="Memb_transporter_dom"/>
</dbReference>
<keyword evidence="8" id="KW-1185">Reference proteome</keyword>
<reference evidence="7 8" key="1">
    <citation type="submission" date="2018-10" db="EMBL/GenBank/DDBJ databases">
        <title>Paraburkholderia sp. 7MK8-2, isolated from soil.</title>
        <authorList>
            <person name="Gao Z.-H."/>
            <person name="Qiu L.-H."/>
        </authorList>
    </citation>
    <scope>NUCLEOTIDE SEQUENCE [LARGE SCALE GENOMIC DNA]</scope>
    <source>
        <strain evidence="7 8">7MK8-2</strain>
    </source>
</reference>
<feature type="transmembrane region" description="Helical" evidence="5">
    <location>
        <begin position="285"/>
        <end position="304"/>
    </location>
</feature>
<comment type="subcellular location">
    <subcellularLocation>
        <location evidence="1">Membrane</location>
        <topology evidence="1">Multi-pass membrane protein</topology>
    </subcellularLocation>
</comment>
<evidence type="ECO:0000313" key="7">
    <source>
        <dbReference type="EMBL" id="RKP44141.1"/>
    </source>
</evidence>
<keyword evidence="4 5" id="KW-0472">Membrane</keyword>
<dbReference type="Proteomes" id="UP000280434">
    <property type="component" value="Unassembled WGS sequence"/>
</dbReference>
<evidence type="ECO:0000256" key="3">
    <source>
        <dbReference type="ARBA" id="ARBA00022989"/>
    </source>
</evidence>
<evidence type="ECO:0000259" key="6">
    <source>
        <dbReference type="Pfam" id="PF13515"/>
    </source>
</evidence>
<feature type="transmembrane region" description="Helical" evidence="5">
    <location>
        <begin position="65"/>
        <end position="82"/>
    </location>
</feature>
<dbReference type="RefSeq" id="WP_121281232.1">
    <property type="nucleotide sequence ID" value="NZ_RBZV01000014.1"/>
</dbReference>
<gene>
    <name evidence="7" type="ORF">D7S89_23320</name>
</gene>
<feature type="transmembrane region" description="Helical" evidence="5">
    <location>
        <begin position="88"/>
        <end position="106"/>
    </location>
</feature>
<evidence type="ECO:0000256" key="5">
    <source>
        <dbReference type="SAM" id="Phobius"/>
    </source>
</evidence>
<dbReference type="OrthoDB" id="8592563at2"/>
<feature type="transmembrane region" description="Helical" evidence="5">
    <location>
        <begin position="310"/>
        <end position="331"/>
    </location>
</feature>
<evidence type="ECO:0000256" key="4">
    <source>
        <dbReference type="ARBA" id="ARBA00023136"/>
    </source>
</evidence>
<comment type="caution">
    <text evidence="7">The sequence shown here is derived from an EMBL/GenBank/DDBJ whole genome shotgun (WGS) entry which is preliminary data.</text>
</comment>
<dbReference type="AlphaFoldDB" id="A0A494X3F1"/>
<evidence type="ECO:0000256" key="1">
    <source>
        <dbReference type="ARBA" id="ARBA00004141"/>
    </source>
</evidence>
<sequence>MTRAAAVCFLRNAFDVSSLLRALAVCTAPVVLYGLTRDTDWLLATLMTTSLLIGIEQVGLAPLGVLAQAAAIGTGFLLLSFAKSAPPAFVAGCAALAAVAVALSLAGTRLRSLGNFVFIPSLYLACETGDAHVGVWQLIPYLGAAALPPLALSCAGIPLARPAPQRVRALMSWRLPRDLGPCASRSDATTAIAAVTLAVASAAALVEWRALAQGQWVIWSAASVVTGNAAMAGSKLRDRGLGAFIGVAIGLVLGLLLPHGTLVYALLALVSTLTLVAFRQYLPGFAARCACIACASWLAHQSAIVATERVVNVLLGGLIGVAFVVATNWIAKYRVGENN</sequence>
<proteinExistence type="predicted"/>
<evidence type="ECO:0000313" key="8">
    <source>
        <dbReference type="Proteomes" id="UP000280434"/>
    </source>
</evidence>
<protein>
    <submittedName>
        <fullName evidence="7">FUSC family protein</fullName>
    </submittedName>
</protein>
<feature type="domain" description="Integral membrane bound transporter" evidence="6">
    <location>
        <begin position="202"/>
        <end position="322"/>
    </location>
</feature>
<dbReference type="GO" id="GO:0016020">
    <property type="term" value="C:membrane"/>
    <property type="evidence" value="ECO:0007669"/>
    <property type="project" value="UniProtKB-SubCell"/>
</dbReference>
<evidence type="ECO:0000256" key="2">
    <source>
        <dbReference type="ARBA" id="ARBA00022692"/>
    </source>
</evidence>
<organism evidence="7 8">
    <name type="scientific">Trinickia fusca</name>
    <dbReference type="NCBI Taxonomy" id="2419777"/>
    <lineage>
        <taxon>Bacteria</taxon>
        <taxon>Pseudomonadati</taxon>
        <taxon>Pseudomonadota</taxon>
        <taxon>Betaproteobacteria</taxon>
        <taxon>Burkholderiales</taxon>
        <taxon>Burkholderiaceae</taxon>
        <taxon>Trinickia</taxon>
    </lineage>
</organism>
<name>A0A494X3F1_9BURK</name>
<dbReference type="EMBL" id="RBZV01000014">
    <property type="protein sequence ID" value="RKP44141.1"/>
    <property type="molecule type" value="Genomic_DNA"/>
</dbReference>